<keyword evidence="2 7" id="KW-0808">Transferase</keyword>
<dbReference type="GO" id="GO:0016020">
    <property type="term" value="C:membrane"/>
    <property type="evidence" value="ECO:0007669"/>
    <property type="project" value="UniProtKB-SubCell"/>
</dbReference>
<dbReference type="PROSITE" id="PS50216">
    <property type="entry name" value="DHHC"/>
    <property type="match status" value="1"/>
</dbReference>
<keyword evidence="11" id="KW-1185">Reference proteome</keyword>
<evidence type="ECO:0000256" key="2">
    <source>
        <dbReference type="ARBA" id="ARBA00022679"/>
    </source>
</evidence>
<dbReference type="InterPro" id="IPR039859">
    <property type="entry name" value="PFA4/ZDH16/20/ERF2-like"/>
</dbReference>
<dbReference type="PANTHER" id="PTHR12246">
    <property type="entry name" value="PALMITOYLTRANSFERASE ZDHHC16"/>
    <property type="match status" value="1"/>
</dbReference>
<comment type="similarity">
    <text evidence="7">Belongs to the DHHC palmitoyltransferase family.</text>
</comment>
<feature type="region of interest" description="Disordered" evidence="8">
    <location>
        <begin position="1"/>
        <end position="49"/>
    </location>
</feature>
<dbReference type="AlphaFoldDB" id="A0A1Q9C7T3"/>
<protein>
    <recommendedName>
        <fullName evidence="7">Palmitoyltransferase</fullName>
        <ecNumber evidence="7">2.3.1.225</ecNumber>
    </recommendedName>
</protein>
<comment type="subcellular location">
    <subcellularLocation>
        <location evidence="1">Membrane</location>
        <topology evidence="1">Multi-pass membrane protein</topology>
    </subcellularLocation>
</comment>
<comment type="catalytic activity">
    <reaction evidence="7">
        <text>L-cysteinyl-[protein] + hexadecanoyl-CoA = S-hexadecanoyl-L-cysteinyl-[protein] + CoA</text>
        <dbReference type="Rhea" id="RHEA:36683"/>
        <dbReference type="Rhea" id="RHEA-COMP:10131"/>
        <dbReference type="Rhea" id="RHEA-COMP:11032"/>
        <dbReference type="ChEBI" id="CHEBI:29950"/>
        <dbReference type="ChEBI" id="CHEBI:57287"/>
        <dbReference type="ChEBI" id="CHEBI:57379"/>
        <dbReference type="ChEBI" id="CHEBI:74151"/>
        <dbReference type="EC" id="2.3.1.225"/>
    </reaction>
</comment>
<evidence type="ECO:0000256" key="7">
    <source>
        <dbReference type="RuleBase" id="RU079119"/>
    </source>
</evidence>
<proteinExistence type="inferred from homology"/>
<dbReference type="EC" id="2.3.1.225" evidence="7"/>
<feature type="compositionally biased region" description="Basic and acidic residues" evidence="8">
    <location>
        <begin position="1"/>
        <end position="13"/>
    </location>
</feature>
<accession>A0A1Q9C7T3</accession>
<name>A0A1Q9C7T3_SYMMI</name>
<feature type="transmembrane region" description="Helical" evidence="7">
    <location>
        <begin position="277"/>
        <end position="303"/>
    </location>
</feature>
<feature type="transmembrane region" description="Helical" evidence="7">
    <location>
        <begin position="65"/>
        <end position="83"/>
    </location>
</feature>
<gene>
    <name evidence="10" type="primary">PFA3</name>
    <name evidence="10" type="ORF">AK812_SmicGene40785</name>
</gene>
<evidence type="ECO:0000313" key="10">
    <source>
        <dbReference type="EMBL" id="OLP78979.1"/>
    </source>
</evidence>
<evidence type="ECO:0000256" key="8">
    <source>
        <dbReference type="SAM" id="MobiDB-lite"/>
    </source>
</evidence>
<dbReference type="InterPro" id="IPR001594">
    <property type="entry name" value="Palmitoyltrfase_DHHC"/>
</dbReference>
<evidence type="ECO:0000256" key="4">
    <source>
        <dbReference type="ARBA" id="ARBA00022989"/>
    </source>
</evidence>
<dbReference type="Pfam" id="PF01529">
    <property type="entry name" value="DHHC"/>
    <property type="match status" value="1"/>
</dbReference>
<evidence type="ECO:0000256" key="5">
    <source>
        <dbReference type="ARBA" id="ARBA00023136"/>
    </source>
</evidence>
<comment type="domain">
    <text evidence="7">The DHHC domain is required for palmitoyltransferase activity.</text>
</comment>
<reference evidence="10 11" key="1">
    <citation type="submission" date="2016-02" db="EMBL/GenBank/DDBJ databases">
        <title>Genome analysis of coral dinoflagellate symbionts highlights evolutionary adaptations to a symbiotic lifestyle.</title>
        <authorList>
            <person name="Aranda M."/>
            <person name="Li Y."/>
            <person name="Liew Y.J."/>
            <person name="Baumgarten S."/>
            <person name="Simakov O."/>
            <person name="Wilson M."/>
            <person name="Piel J."/>
            <person name="Ashoor H."/>
            <person name="Bougouffa S."/>
            <person name="Bajic V.B."/>
            <person name="Ryu T."/>
            <person name="Ravasi T."/>
            <person name="Bayer T."/>
            <person name="Micklem G."/>
            <person name="Kim H."/>
            <person name="Bhak J."/>
            <person name="Lajeunesse T.C."/>
            <person name="Voolstra C.R."/>
        </authorList>
    </citation>
    <scope>NUCLEOTIDE SEQUENCE [LARGE SCALE GENOMIC DNA]</scope>
    <source>
        <strain evidence="10 11">CCMP2467</strain>
    </source>
</reference>
<feature type="transmembrane region" description="Helical" evidence="7">
    <location>
        <begin position="203"/>
        <end position="225"/>
    </location>
</feature>
<sequence>MEAPRQRRQECCEKPGAVHAQDGQADSELEKDGQKEGHKAQKEHHGDGMHHPCCRRFLASPIWRCTTLVVVGFTPVFGMWLAMPELLAALEISPWSLTWVMNFLFGSWISIQFLFNFIATQWTNPGDCKNIKPPHEVTGQFELGRCDDAPQLLYAPNWCTKCGHWKPPRSHHCSMSKRCILRMDHYCPFTGNCIGLRNHGHFILFYVFSFLGLSYSLVLCFAAVYRAGYFSRFTSTAGAKLYENQRWIGQQTHMISSLNTLLLSALMEVLHRNGITILVQLGASIIAMIAVAATGTPALHLAWTNTTTMERLFPMKEYVQLKEQVYCPVGPGFYRRAGTENLEVILGSRWWLRLLFPLRGSVDVGAALTPRPSAEGSRALWDRIQQVKEQGVRQEVRSCQELGFDPGPATAAQSSV</sequence>
<evidence type="ECO:0000256" key="1">
    <source>
        <dbReference type="ARBA" id="ARBA00004141"/>
    </source>
</evidence>
<dbReference type="GO" id="GO:0019706">
    <property type="term" value="F:protein-cysteine S-palmitoyltransferase activity"/>
    <property type="evidence" value="ECO:0007669"/>
    <property type="project" value="UniProtKB-EC"/>
</dbReference>
<evidence type="ECO:0000256" key="6">
    <source>
        <dbReference type="ARBA" id="ARBA00023315"/>
    </source>
</evidence>
<comment type="caution">
    <text evidence="10">The sequence shown here is derived from an EMBL/GenBank/DDBJ whole genome shotgun (WGS) entry which is preliminary data.</text>
</comment>
<keyword evidence="3 7" id="KW-0812">Transmembrane</keyword>
<feature type="domain" description="Palmitoyltransferase DHHC" evidence="9">
    <location>
        <begin position="156"/>
        <end position="311"/>
    </location>
</feature>
<dbReference type="EMBL" id="LSRX01001538">
    <property type="protein sequence ID" value="OLP78979.1"/>
    <property type="molecule type" value="Genomic_DNA"/>
</dbReference>
<organism evidence="10 11">
    <name type="scientific">Symbiodinium microadriaticum</name>
    <name type="common">Dinoflagellate</name>
    <name type="synonym">Zooxanthella microadriatica</name>
    <dbReference type="NCBI Taxonomy" id="2951"/>
    <lineage>
        <taxon>Eukaryota</taxon>
        <taxon>Sar</taxon>
        <taxon>Alveolata</taxon>
        <taxon>Dinophyceae</taxon>
        <taxon>Suessiales</taxon>
        <taxon>Symbiodiniaceae</taxon>
        <taxon>Symbiodinium</taxon>
    </lineage>
</organism>
<dbReference type="OMA" id="RRQECCE"/>
<evidence type="ECO:0000259" key="9">
    <source>
        <dbReference type="Pfam" id="PF01529"/>
    </source>
</evidence>
<keyword evidence="6 7" id="KW-0012">Acyltransferase</keyword>
<dbReference type="OrthoDB" id="331948at2759"/>
<dbReference type="Proteomes" id="UP000186817">
    <property type="component" value="Unassembled WGS sequence"/>
</dbReference>
<keyword evidence="4 7" id="KW-1133">Transmembrane helix</keyword>
<feature type="compositionally biased region" description="Basic and acidic residues" evidence="8">
    <location>
        <begin position="28"/>
        <end position="49"/>
    </location>
</feature>
<evidence type="ECO:0000313" key="11">
    <source>
        <dbReference type="Proteomes" id="UP000186817"/>
    </source>
</evidence>
<feature type="transmembrane region" description="Helical" evidence="7">
    <location>
        <begin position="95"/>
        <end position="115"/>
    </location>
</feature>
<evidence type="ECO:0000256" key="3">
    <source>
        <dbReference type="ARBA" id="ARBA00022692"/>
    </source>
</evidence>
<keyword evidence="5 7" id="KW-0472">Membrane</keyword>